<feature type="transmembrane region" description="Helical" evidence="1">
    <location>
        <begin position="88"/>
        <end position="110"/>
    </location>
</feature>
<organism evidence="3 4">
    <name type="scientific">Myotis myotis</name>
    <name type="common">Greater mouse-eared bat</name>
    <name type="synonym">Vespertilio myotis</name>
    <dbReference type="NCBI Taxonomy" id="51298"/>
    <lineage>
        <taxon>Eukaryota</taxon>
        <taxon>Metazoa</taxon>
        <taxon>Chordata</taxon>
        <taxon>Craniata</taxon>
        <taxon>Vertebrata</taxon>
        <taxon>Euteleostomi</taxon>
        <taxon>Mammalia</taxon>
        <taxon>Eutheria</taxon>
        <taxon>Laurasiatheria</taxon>
        <taxon>Chiroptera</taxon>
        <taxon>Yangochiroptera</taxon>
        <taxon>Vespertilionidae</taxon>
        <taxon>Myotis</taxon>
    </lineage>
</organism>
<evidence type="ECO:0000313" key="4">
    <source>
        <dbReference type="Proteomes" id="UP000527355"/>
    </source>
</evidence>
<accession>A0A7J8AM30</accession>
<protein>
    <recommendedName>
        <fullName evidence="2">SSD domain-containing protein</fullName>
    </recommendedName>
</protein>
<keyword evidence="1" id="KW-0812">Transmembrane</keyword>
<dbReference type="InterPro" id="IPR000731">
    <property type="entry name" value="SSD"/>
</dbReference>
<keyword evidence="1" id="KW-1133">Transmembrane helix</keyword>
<dbReference type="AlphaFoldDB" id="A0A7J8AM30"/>
<dbReference type="Proteomes" id="UP000527355">
    <property type="component" value="Unassembled WGS sequence"/>
</dbReference>
<evidence type="ECO:0000313" key="3">
    <source>
        <dbReference type="EMBL" id="KAF6387428.1"/>
    </source>
</evidence>
<name>A0A7J8AM30_MYOMY</name>
<comment type="caution">
    <text evidence="3">The sequence shown here is derived from an EMBL/GenBank/DDBJ whole genome shotgun (WGS) entry which is preliminary data.</text>
</comment>
<reference evidence="3 4" key="1">
    <citation type="journal article" date="2020" name="Nature">
        <title>Six reference-quality genomes reveal evolution of bat adaptations.</title>
        <authorList>
            <person name="Jebb D."/>
            <person name="Huang Z."/>
            <person name="Pippel M."/>
            <person name="Hughes G.M."/>
            <person name="Lavrichenko K."/>
            <person name="Devanna P."/>
            <person name="Winkler S."/>
            <person name="Jermiin L.S."/>
            <person name="Skirmuntt E.C."/>
            <person name="Katzourakis A."/>
            <person name="Burkitt-Gray L."/>
            <person name="Ray D.A."/>
            <person name="Sullivan K.A.M."/>
            <person name="Roscito J.G."/>
            <person name="Kirilenko B.M."/>
            <person name="Davalos L.M."/>
            <person name="Corthals A.P."/>
            <person name="Power M.L."/>
            <person name="Jones G."/>
            <person name="Ransome R.D."/>
            <person name="Dechmann D.K.N."/>
            <person name="Locatelli A.G."/>
            <person name="Puechmaille S.J."/>
            <person name="Fedrigo O."/>
            <person name="Jarvis E.D."/>
            <person name="Hiller M."/>
            <person name="Vernes S.C."/>
            <person name="Myers E.W."/>
            <person name="Teeling E.C."/>
        </authorList>
    </citation>
    <scope>NUCLEOTIDE SEQUENCE [LARGE SCALE GENOMIC DNA]</scope>
    <source>
        <strain evidence="3">MMyoMyo1</strain>
        <tissue evidence="3">Flight muscle</tissue>
    </source>
</reference>
<dbReference type="EMBL" id="JABWUV010000001">
    <property type="protein sequence ID" value="KAF6387428.1"/>
    <property type="molecule type" value="Genomic_DNA"/>
</dbReference>
<keyword evidence="4" id="KW-1185">Reference proteome</keyword>
<keyword evidence="1" id="KW-0472">Membrane</keyword>
<sequence>MFLGISPFCPDCPICWHIVVCNIFFTILCISLVSVVTSFLLLSLFIWVLLFFLMSLIKDLSILFIFSKNQFLVSLIFCIVFSDSILFISALIFIISFLLLTLGFVVLFLVHVSVKLDNLRFFLFLEVGL</sequence>
<proteinExistence type="predicted"/>
<gene>
    <name evidence="3" type="ORF">mMyoMyo1_007926</name>
</gene>
<feature type="domain" description="SSD" evidence="2">
    <location>
        <begin position="38"/>
        <end position="129"/>
    </location>
</feature>
<evidence type="ECO:0000259" key="2">
    <source>
        <dbReference type="PROSITE" id="PS50156"/>
    </source>
</evidence>
<dbReference type="PROSITE" id="PS50156">
    <property type="entry name" value="SSD"/>
    <property type="match status" value="1"/>
</dbReference>
<feature type="transmembrane region" description="Helical" evidence="1">
    <location>
        <begin position="23"/>
        <end position="53"/>
    </location>
</feature>
<evidence type="ECO:0000256" key="1">
    <source>
        <dbReference type="SAM" id="Phobius"/>
    </source>
</evidence>